<protein>
    <submittedName>
        <fullName evidence="1">Uncharacterized protein</fullName>
    </submittedName>
</protein>
<sequence length="118" mass="13694">MKPEDLLKVWDAPDHSRLTPKQISIRLPILVSAKLSALNEMYPSKNKSQMICDLIATAIDQLEQGFPVEKGEIIGEDPDTGKEIYREYRNVENRYRELTTKYLRELEQEIGVDEPIEF</sequence>
<dbReference type="AlphaFoldDB" id="A0A3A4QYU9"/>
<name>A0A3A4QYU9_9BACT</name>
<comment type="caution">
    <text evidence="1">The sequence shown here is derived from an EMBL/GenBank/DDBJ whole genome shotgun (WGS) entry which is preliminary data.</text>
</comment>
<proteinExistence type="predicted"/>
<dbReference type="Proteomes" id="UP000266426">
    <property type="component" value="Unassembled WGS sequence"/>
</dbReference>
<evidence type="ECO:0000313" key="1">
    <source>
        <dbReference type="EMBL" id="RJP59065.1"/>
    </source>
</evidence>
<reference evidence="1 2" key="1">
    <citation type="journal article" date="2017" name="ISME J.">
        <title>Energy and carbon metabolisms in a deep terrestrial subsurface fluid microbial community.</title>
        <authorList>
            <person name="Momper L."/>
            <person name="Jungbluth S.P."/>
            <person name="Lee M.D."/>
            <person name="Amend J.P."/>
        </authorList>
    </citation>
    <scope>NUCLEOTIDE SEQUENCE [LARGE SCALE GENOMIC DNA]</scope>
    <source>
        <strain evidence="1">SURF_26</strain>
    </source>
</reference>
<dbReference type="EMBL" id="QZJZ01000056">
    <property type="protein sequence ID" value="RJP59065.1"/>
    <property type="molecule type" value="Genomic_DNA"/>
</dbReference>
<evidence type="ECO:0000313" key="2">
    <source>
        <dbReference type="Proteomes" id="UP000266426"/>
    </source>
</evidence>
<gene>
    <name evidence="1" type="ORF">C4541_06910</name>
</gene>
<accession>A0A3A4QYU9</accession>
<organism evidence="1 2">
    <name type="scientific">Candidatus Auribacter fodinae</name>
    <dbReference type="NCBI Taxonomy" id="2093366"/>
    <lineage>
        <taxon>Bacteria</taxon>
        <taxon>Pseudomonadati</taxon>
        <taxon>Candidatus Auribacterota</taxon>
        <taxon>Candidatus Auribacteria</taxon>
        <taxon>Candidatus Auribacterales</taxon>
        <taxon>Candidatus Auribacteraceae</taxon>
        <taxon>Candidatus Auribacter</taxon>
    </lineage>
</organism>